<dbReference type="GO" id="GO:0003779">
    <property type="term" value="F:actin binding"/>
    <property type="evidence" value="ECO:0007669"/>
    <property type="project" value="UniProtKB-KW"/>
</dbReference>
<dbReference type="FunFam" id="1.20.58.60:FF:000040">
    <property type="entry name" value="Short stop, isoform N"/>
    <property type="match status" value="1"/>
</dbReference>
<dbReference type="Pfam" id="PF00307">
    <property type="entry name" value="CH"/>
    <property type="match status" value="1"/>
</dbReference>
<dbReference type="GO" id="GO:0042060">
    <property type="term" value="P:wound healing"/>
    <property type="evidence" value="ECO:0007669"/>
    <property type="project" value="TreeGrafter"/>
</dbReference>
<feature type="coiled-coil region" evidence="4">
    <location>
        <begin position="1172"/>
        <end position="1223"/>
    </location>
</feature>
<dbReference type="Pfam" id="PF21020">
    <property type="entry name" value="Spectrin_4"/>
    <property type="match status" value="1"/>
</dbReference>
<feature type="coiled-coil region" evidence="4">
    <location>
        <begin position="880"/>
        <end position="940"/>
    </location>
</feature>
<feature type="region of interest" description="Disordered" evidence="5">
    <location>
        <begin position="2365"/>
        <end position="2394"/>
    </location>
</feature>
<dbReference type="Gene3D" id="1.10.418.10">
    <property type="entry name" value="Calponin-like domain"/>
    <property type="match status" value="2"/>
</dbReference>
<dbReference type="PaxDb" id="121845-A0A3Q0J321"/>
<dbReference type="Gene3D" id="3.90.1290.10">
    <property type="entry name" value="Plakin repeat"/>
    <property type="match status" value="14"/>
</dbReference>
<dbReference type="GO" id="GO:0016020">
    <property type="term" value="C:membrane"/>
    <property type="evidence" value="ECO:0007669"/>
    <property type="project" value="TreeGrafter"/>
</dbReference>
<feature type="coiled-coil region" evidence="4">
    <location>
        <begin position="5831"/>
        <end position="5858"/>
    </location>
</feature>
<dbReference type="Pfam" id="PF00681">
    <property type="entry name" value="Plectin"/>
    <property type="match status" value="1"/>
</dbReference>
<dbReference type="PROSITE" id="PS50021">
    <property type="entry name" value="CH"/>
    <property type="match status" value="1"/>
</dbReference>
<dbReference type="GO" id="GO:0045104">
    <property type="term" value="P:intermediate filament cytoskeleton organization"/>
    <property type="evidence" value="ECO:0007669"/>
    <property type="project" value="InterPro"/>
</dbReference>
<dbReference type="InterPro" id="IPR018159">
    <property type="entry name" value="Spectrin/alpha-actinin"/>
</dbReference>
<keyword evidence="1" id="KW-0597">Phosphoprotein</keyword>
<dbReference type="GO" id="GO:0005882">
    <property type="term" value="C:intermediate filament"/>
    <property type="evidence" value="ECO:0007669"/>
    <property type="project" value="TreeGrafter"/>
</dbReference>
<accession>A0A3Q0J321</accession>
<dbReference type="SMART" id="SM00150">
    <property type="entry name" value="SPEC"/>
    <property type="match status" value="26"/>
</dbReference>
<feature type="compositionally biased region" description="Low complexity" evidence="5">
    <location>
        <begin position="5113"/>
        <end position="5122"/>
    </location>
</feature>
<feature type="coiled-coil region" evidence="4">
    <location>
        <begin position="6022"/>
        <end position="6049"/>
    </location>
</feature>
<organism evidence="7 8">
    <name type="scientific">Diaphorina citri</name>
    <name type="common">Asian citrus psyllid</name>
    <dbReference type="NCBI Taxonomy" id="121845"/>
    <lineage>
        <taxon>Eukaryota</taxon>
        <taxon>Metazoa</taxon>
        <taxon>Ecdysozoa</taxon>
        <taxon>Arthropoda</taxon>
        <taxon>Hexapoda</taxon>
        <taxon>Insecta</taxon>
        <taxon>Pterygota</taxon>
        <taxon>Neoptera</taxon>
        <taxon>Paraneoptera</taxon>
        <taxon>Hemiptera</taxon>
        <taxon>Sternorrhyncha</taxon>
        <taxon>Psylloidea</taxon>
        <taxon>Psyllidae</taxon>
        <taxon>Diaphorininae</taxon>
        <taxon>Diaphorina</taxon>
    </lineage>
</organism>
<dbReference type="FunFam" id="1.20.58.60:FF:000101">
    <property type="entry name" value="Short stop, isoform K"/>
    <property type="match status" value="1"/>
</dbReference>
<keyword evidence="7" id="KW-1185">Reference proteome</keyword>
<dbReference type="SMART" id="SM00033">
    <property type="entry name" value="CH"/>
    <property type="match status" value="1"/>
</dbReference>
<dbReference type="GeneID" id="103512109"/>
<dbReference type="FunFam" id="1.20.58.60:FF:000053">
    <property type="entry name" value="Short stop, isoform K"/>
    <property type="match status" value="1"/>
</dbReference>
<feature type="compositionally biased region" description="Basic and acidic residues" evidence="5">
    <location>
        <begin position="2385"/>
        <end position="2394"/>
    </location>
</feature>
<dbReference type="InterPro" id="IPR043197">
    <property type="entry name" value="Plakin"/>
</dbReference>
<dbReference type="FunFam" id="1.20.58.60:FF:000001">
    <property type="entry name" value="Microtubule-actin cross-linking factor 1"/>
    <property type="match status" value="3"/>
</dbReference>
<feature type="coiled-coil region" evidence="4">
    <location>
        <begin position="7251"/>
        <end position="7311"/>
    </location>
</feature>
<feature type="coiled-coil region" evidence="4">
    <location>
        <begin position="423"/>
        <end position="504"/>
    </location>
</feature>
<dbReference type="FunFam" id="1.20.58.60:FF:000038">
    <property type="entry name" value="Short stop, isoform N"/>
    <property type="match status" value="1"/>
</dbReference>
<gene>
    <name evidence="8" type="primary">LOC103512109</name>
</gene>
<evidence type="ECO:0000313" key="8">
    <source>
        <dbReference type="RefSeq" id="XP_026681348.1"/>
    </source>
</evidence>
<dbReference type="InterPro" id="IPR002017">
    <property type="entry name" value="Spectrin_repeat"/>
</dbReference>
<dbReference type="InterPro" id="IPR049538">
    <property type="entry name" value="PCN-like_spectrin-like_rpt"/>
</dbReference>
<keyword evidence="4" id="KW-0175">Coiled coil</keyword>
<dbReference type="GO" id="GO:0005198">
    <property type="term" value="F:structural molecule activity"/>
    <property type="evidence" value="ECO:0007669"/>
    <property type="project" value="TreeGrafter"/>
</dbReference>
<evidence type="ECO:0000313" key="7">
    <source>
        <dbReference type="Proteomes" id="UP000079169"/>
    </source>
</evidence>
<protein>
    <submittedName>
        <fullName evidence="8">LOW QUALITY PROTEIN: microtubule-actin cross-linking factor 1, isoforms 1/2/3/5</fullName>
    </submittedName>
</protein>
<feature type="region of interest" description="Disordered" evidence="5">
    <location>
        <begin position="5097"/>
        <end position="5122"/>
    </location>
</feature>
<dbReference type="GO" id="GO:0030056">
    <property type="term" value="C:hemidesmosome"/>
    <property type="evidence" value="ECO:0007669"/>
    <property type="project" value="TreeGrafter"/>
</dbReference>
<dbReference type="InterPro" id="IPR001715">
    <property type="entry name" value="CH_dom"/>
</dbReference>
<dbReference type="Pfam" id="PF00435">
    <property type="entry name" value="Spectrin"/>
    <property type="match status" value="13"/>
</dbReference>
<reference evidence="8" key="1">
    <citation type="submission" date="2025-08" db="UniProtKB">
        <authorList>
            <consortium name="RefSeq"/>
        </authorList>
    </citation>
    <scope>IDENTIFICATION</scope>
</reference>
<dbReference type="InterPro" id="IPR001101">
    <property type="entry name" value="Plectin_repeat"/>
</dbReference>
<dbReference type="KEGG" id="dci:103512109"/>
<keyword evidence="2" id="KW-0677">Repeat</keyword>
<dbReference type="SUPFAM" id="SSF47576">
    <property type="entry name" value="Calponin-homology domain, CH-domain"/>
    <property type="match status" value="2"/>
</dbReference>
<dbReference type="InterPro" id="IPR035915">
    <property type="entry name" value="Plakin_repeat_sf"/>
</dbReference>
<dbReference type="CDD" id="cd00176">
    <property type="entry name" value="SPEC"/>
    <property type="match status" value="13"/>
</dbReference>
<evidence type="ECO:0000259" key="6">
    <source>
        <dbReference type="PROSITE" id="PS50021"/>
    </source>
</evidence>
<feature type="coiled-coil region" evidence="4">
    <location>
        <begin position="5692"/>
        <end position="5747"/>
    </location>
</feature>
<dbReference type="SMART" id="SM00250">
    <property type="entry name" value="PLEC"/>
    <property type="match status" value="35"/>
</dbReference>
<sequence length="7341" mass="828447">MDFDKDQSLKEWAKDKPLSILQLDPADRAVLRIADERDAIQKKTFTKWVNKHLKKHWNYFQTYTCLHVCSDPECCCANNKHVNDLFLDLQDGLNLISLLEVLSGERLPRERGKMRFHMLQNVQMALDFLRFKKANNKHVNDLFLDLQDGLNLISLLEVLSGERLVGSAAGLCTLSNIVFSSSIGKMSNSDIFCFVVPSALPAVWTASNSSGRGFITGMELDSTIVFFSSSGSSRDTPSSRLSCAFHCSMNSVVTLYILFCDFIGKTRHELNLFCFVISDVDTHEIDEKSIITYISSLYDVFPEPPAVHPLYDSESQQRVNEYCDLASSLHLWMREKTAYMQDRNFPSTLIEMKKLAADSARFRTEEVPPRQRDKQRLQHIFQDLTKYFEDVGEVDIDPELHIDVIERNWSRLLAAHQEKDSILQDEIKRLDRLQRLAEKVTREMKRVDGRLEELESRINEEARRLDRLHPLDAKHNVDVLEHDLRQAEENINTLFSDVQTLREGRYPQASDLHKRVQKLHQRWVALRSLLHSRLVSPLASMSFPVVEERTVTRQTRTVMETRLVDTNTHFRALQEAIEWVKNKLAQIQEADYGSDLQGVQAEIAIHQREQNIIEQFHTRVEHCIAAKVRWGPGSETLTAGTGILKRERRTSQSVFGELISKRQHLVFLAMGAAQRNAIRKALNEDADKLLEEGDPSDPQLRRLRREMDEVNRLFDEFERRARAEEDMKNATKLFTEKASNLQSKLDEAERTLHSRINAPVPRDLDSLEHLVLQHKDFESTLKNLMSDLEKREIQFSAVQDRGEALILQHHPAAKCIEAYMAAMQSQWAWLLQLALCLETHLKHAAYYHQFWREMKDAETWINKFSNNIFLKFFMPVTREMKRVDGRLEELESRINEEARRLDRLHPLDAKHNVDVLEHDLRQAEENINTLFSDVQTLREGRIRGCENAMGLLTKLQKSYQTEVSFLDDSYSKLNNLTPVSIMEQIEPTKALYTSILERAPLIEHVNIDGARFIQEAKYSQVVPLKQRRLPVTRPIPIHSICSFKQSNINIEKGEQWILHDNSGRIKWRVSNGANDSDCNVPGVVFLIPPPDKEALDAVDRLKRLFDRTIALWQRKQLRMRQNMIFATIRVVKRWDLEQFLAMGAAQRNAIRKALNEDADKLLEEGDPSDPQLRRLRREMDEVNRLFDEFERRARAEEDMKNATKLFTEKASNLQSKLDEAERTLHSRINAPVPRDLDSLEHLVLQHKDFESTLKALTPEVESLQSTFRNISPKTPILQSKLDKILNQWNSIWNLSHLYVERLKAMEIVLSGMDEANNLISDFEIKLASYGELPSDIERLNHVYQDLLNLQRNVKVQQSVIDQLNEDSHNARRLSEKSRHNIHHGAHPDLDRVDSDVNRINQRWNNLCSQLVERRDELLNGVYSQSEFTLEEGEALLKGMQELREELNQYSEVISNLGEKALKALYTSILERAPLIEHVNIDGARFIQEAKLYNLQLKHYRDWLIDEVHPSLDDGENKRLRLENSADGETALMRDLNVFNQRYTTLVAILYDRLLQFSQLYPQNESLKRIVEEMRPHSIRTYRSECETIFNEEKITSVSSSVIRSYDSPDGHVQTKSSSSGKVTISVNNSRENSPALLLDLDRNSNIEHHKTNGKLDSNGSTPISDILTFKRVQRVEEGIGTNSANIIDTPGILDPSTGQVLTVGDAIRLRILDVRSGKIAKSLDLKNKNNYVSIQEAVKLGLVNSSLANRLLGPCGIVEDSHKPQLSLLEAIQRELMDAEKGPLDRVKVQSIDMEVDDDSKGISISKAIADGIVNLETAQYITSDKKLISIKEAYSLGLLKEQDQTIGDALSLYDALCQGIIDAQSATFFDRITGEKHSLPNALALGLLKGNITEVVDPVSDIKITTNEALDKGIIKNGHYYDTYTNEKFTLPEAVQRHLIIKPLTLKDCVDLNLINDNGEIKSATKGIIKNGHYYDTYTNEKFTLPEAVQRHLIIKPLTLKDCVDLNLINDNGEIKSATGRSKASILESISHGILDYNLTKNIVDTRNDELLTLEDALKENIILPNGLYKDLKNNETMPIKTAVERGLITSFSIKSLFEIEGFKDIESDHFLSFNQALRKNILLNGEYVINRDSGKTIPLNDAVNKGLVRPEVLEMFSQKVGIFSGGKELSVLLNGEYVINRDSGKTIPLNEAVNKGLVRPEVLEMFSQKVGIFSGGKELSVLGAVMKKYLDPESGLIIDQKSKQLIPLEEAMRKKLITQEGASLLHSLLNINLTTQTVTKTIFQHDTTVLEDPVTFEQAKTLGLLDEENKIFTCLTSGVKMPILLAFEKGFLTHLPSDLVIVKKTSVIKETFIKTLDAFVPKDSDDTHSRHTSSSRESSLESSPKKIKTDQIKTRESIEKEYLERQVIELPPDGWFLSEAIDQKLFDPVTGLFIIPGTDRLVSFEECIILEIINSKSAVILDPSKKRHISITRALEKKVLDSTGHFIIDGKKITLKEAIENNFVLLEKRMELDENIPRLIKVTKVIGKPDIVEVSEAGADPNSFKEIKFSDSDFSLEPLQVSPGIIFDPATALMIFMDSGNSRNLFDVIKDGSIDTGKIKVKEPHTGQHLSIEEAIKKGIMDEDTGIYNDESGRQIDFNNAVKFGVISVEGTPLVAVSNSKDIMEETLGEMKLMEQDFRKSPSENQKKEAELNVFSDDETVSLGELTRGRVTTEPKYNVSIGTAKTLSNVTLQGKPVILHKMRRKIIQPRDAAKVGILNEEMAEKLEHSDTFKNSKGEALSLGDAVNLEKIDGTVGCMTDPQRGDILSITEAIERGFLDPSEPNGKLLIPIAKSLSVPELIDQGLYEDGKIIHPETGTFLNLKEAIVCDIVDPLSYVFDSKTGHKTSLANAIKSGTIDDENSNVITEMGALDLLSAVQKGGVFEVENEHQDIIGMQPVGMTLKVALDRKLIDPETKTIIHPITGEKKPIKKAVEEDFLMSVPTPISPDGVTVVDAFDLNLIDCDNHTFKNQKTGEILNIPVAIDSGLLIIKETKDTFEKEGIRLVHNENEEIRSLNIIDAYELLYDSKTNKFRDPENPDKLLSIKAAMNSGIIDSNSVLYDAITGESYTTKEAIDKGLIDVKTGRIKSKDKDGLSITDAAKLGLLAVIGAPVIAGKAVVNAMKSNKTSKSENIERKQMIESTSSTISCPELSRESIQSDPVPKRSVVNVQLIDQVPMSPQESVEVNYNLISNFEASYSEGVDTKVTNISKSKNSVTISKSVTSRDFVLRNMYDSNTKSFVDPQTGEQIPFCELVSMGILDPNILVKNVNEKNNFISLNEALELNLIDGDDGFILDSLTGKEVTFFEAIKLGWIKQPDIDSKNARRSSMTFEEALDNDLFDVKTCEVIDPYSQRRMSFSEAVLSGLLNPESISIRRSSSEDFHALPKAVELGILDLNRSLINENIDIPSAFEKGYILPRPRKPVSLVHIVKNKLYTPKSGFINDRVTKTAIPLQESINRFIVDPFITLVKDMKNETYVSLEEAISNNIIDAQRGKYVNNTDNSEMTLDKAVNKELIVTETMSVTLIEALVQGFYNNKSGNFFNPVLGEEQTLKQCIDSGFIEVSSILIKDAHQDEMISVKEAEIKNIIDLNQGILLYPRPMTLDIALEKGFILSSRKPWSLQEALVHKIYDSKTGLITLSNGEAVTLEEAILLEEINKTALSVKDPRSGDIMSLADAIKIGIIDPKANMATNPLTGEELNLNEALEQGLLLPAKRKLSFPEAVNKGFYDPSSGKFSSSHTKEKLPTDKAIRHGFIDAASTVTLEEAILLEEINKTALSVKDPRSGDIMTLADAIKIGIIDPKANMATNPLTGEELNLNEALEQGLLLPAKRKLSFPEAVNKGFYDPSSGKFSSSHTKEKLPTDKAIRHGFIDAASTIVKIDGHLYTFEHAVEEGIVDVKHGNVRLGGKSIDFQQALEQGVIIEVRRPLSISEAISKGLYDKSSGLFLDPWNEAYYTLSQAIENNLIDPDSVHIKDTRCEAWKRLSLLEALQLGIINGDTGKVTDFSSGNELSILEAFESGLITDSREAMSLQKALHQGLYDEETGKITDPQTSRKMSLHGAIERNELSILEAFESGLITDSKEAMSLQKALHQGLYDEETGKITDPQTSRKMSLHGAIERSFINSALPCFWDKTDGKLLTLGETCRSGIIDKRSGMFKEPGANFSVSLADALQLGLIVDIENGSFGLYEAICMGMCDDGLIMNPATGEKVTLNIAVNEDLINPRLSIIKDTERNLYIKLPEAIELNIIDDEQGVYKCKKTGETLSLVEAKDKGLIITAKRPLTIEEALQQGLYNQETGQFIDPETNTELNLKEASLKNFITTETIVIKNLYNGQVKPFATAVEEGIIDVESGRIVNTKDSKSYTLAEAFKEGILSSVEVPVIFEKAIKRKSDVNKSILKHTSTLTIEEALRFQLIDPEVAVVKDLNSGKFKPFKKALSEGLVDLNKKADMNLKNGNIVPQNIVLDQNYILYLQEPLSFYDAVSSGCLDTKSGQFSDPTSGKSLTLKEAITYGLVDPDSAIVKETANQKMLKLPEAYKRGLMDTEKSNVVDTSSSRLYNLQEALDIGLITTQSVSLLETLDYGLYNPTTGAITDPFSSGSVTEKRRLNLEDAINLKLVEPLTTVIKNPLDGKISSIDVAVSNQLLDTKAGRFVDPTTKQAIDLIKARDRGYILPSSARVSISIYSRFHVFLCFFFFKSTTSLQDQLHRTKAVNNDFIVNGHLIDNAKTAVDALLRSLQGQISPSEASSLKNSVKEVEDKYKSLCDMLAEKVKLLDQALAQSQGVQDALDQLAHWLSDAENQLKNITRPAALVKERLEEQMREQRVFQADLDSHRASVDTVAHSAQEIIHNASNPRLAKKIETKLRDVTSRFEKLLDKCAKRGEFLTEIHNSLTSFNGQASSVERWLNDVLTAVQSPDVKIDDIAAQRDSQRDSLEQTLRNGRNLIAKKDVTETGAVRDRVKTLENLWKELNMYLDEKQRLGKQRTEQLVAYEKLRDQVIVWLNTFENRVEKLEPIAVDIEIVKKQTEQIKPLIKEHRDYAITIDKLNDLGSMYDALTRPDTPGKRRSSSVINPPKKVSLSSVSLRRTSQDIGGYASRRSSQDFGEDLSPIQQELSEINHRYSVLGSKLNDRHNELELTRDELRKLTEHLRTLSQFLDKIHRALPKESVPHTKEEADKTVKIIKNIIEDMYEKQSMLDSTKSGVKDLLKKKPNALGADQLADELENVCSRWKNIADGCKNRIQFLEDVKEFYDTHDNLNNWLNAKDRMMTVLGPISSDPRMVQSQVQQVQVLREEFRTQQPQLHHLTSKGESVLARIGDPSSPDSKNIEAKLKSILEKWADLLGKLDERAASLGAAADTAREFDAALTRLKDNLQNISDQLDDIPLDKEPEEQLRKLQNLERQLEGQRPLLADLEAAGASLCDVLSDPASKAEIQAKLSAINRQYNNLQKKLDHKKAELEGLLKDGRQFEATCAQTLGWLSENLGALSERLLVSADREILQQQLDHHEPIYKDVLSKEHEVIMLLNKGRELLARNSYQQQQRNEARSQQRDLDKIQQHWEKLRKDVSERHTRLQTCMEHCKKYYRALETFLPWLAQAENKMDLLRPESFKRRDIERQLRELSAFRNDVWKHSGEYENLKHLGETFLMACDVDKEIVKQELADVKARWDKLNNDLHAKTQWLEDMSQRLADFTENLRDLGHNVQRCEDKLQSHDSLGGAGRDPKLLERIKALREDVAALKKPLGALRQTANDLVAEGSEAGVGDATHLRDDVDGLGERIEELASKLDDRCSQLQSASTALTQYNDQVKALSADLSGLENELDAMKPPGRDVKTVRGQQDELSKFIKKLVRAGDDVANAVMAGERLVDSGFAPDTVATREQAESLNRQLNKLDEKARNREDELDKILEKLNAFQQAHAHVLEDINQASEDLRRLKPVGSEVEAIKSQKEEFAALKRQIEPLGQSVDSCNRTGQGLIQSAAAGVNTSALEKDLEKLNDKWNALKEKLNERSRKLDIGLLQSGKFQEALDGFAKWLTDTEEMVANQKPPSADYKVVKAQLQEQKFLKKMLADRQHSMSSLFQRLSSDRLGILEQALPLAEHFHETHGGLSSWMNDMERQVSHLALPALRPDLIAQQQDKNEQLLQSIAEHKPLVDKLNKTGEALIKLTNEEEGVKVQEIMDSDNAVTPSQGRDRLRALPKESVPHTKEEADKTVKIIKNIIEDMYEKQSMLDSTKSGVKDLLKKKPNALGADQLADELENVCSRWKNIADGCKNRIQFLEDVKEFYDTHDNLNNWLNAKDRMMTVLGPISSDPRMVQSQVQQLNERSRKLDIGLKLQDTADRYGALVEASDNLGQLLQASKAGLRHLVLTYQDLQAWMENMEARLNKYRILPVHTEKLIAQMEDLADLTEEIANKQNEVDGTVDSGFELMKHISSDEAIQLKDKLDSLQRRYNELTARGADMLKHAQEALPLVQQFHNSHHRLVDWMLGAEATLQAAEPREEDISRLEADIQEFRPVLENINLIGPQLCQISPGEGASTIEGLVTRDNRRFDAIVEQIQRKAERIHLSKQRSLEVISDIDELLDWFREVESNLREAEPPSSEPDVIRVQLKEHKALNDDISSQKTRVRDVLSTAKKVLRESPQHEDTSVIREKMEDLREAMDTVSGESIRRQAQELTERTSAEQAAALKEPLASVNRRWDELLRAVVERQRQLENALLRLGQFQHALAELFAWIDNTNRTLDNELKPVAGDPQLLEIELAKLKVLMNDIQAHQNSVDTLNYAGRQLIESGKGSDEASSTQDKLNKLNSKWRDLLQKAADRQTELEEALKDAQRFSAEIQDLLSWLSEVDGVIAASKPVGGLPETASEQLERFMEVYNELEENRPKVETVLAQGAEYLKKAPGTASNLQQNLRTLKQRWDSVTARANDKKIKLEIALKEATEFHDSLQAFVDWLTNAEKTLSNLKPVSRVLPTILQQIEEHKAFQKDVGVHRETMLHLDKKGTHLKYFSQKQDVILIKNLLISVQHRWERVVSKSAERTRALDHGYKEAREFHDAWTALMSWLSDTEKSLDDLAIETQSMGNDPERIKQRLAKHRDFQRALSGKQAAYDSTMRCGKALKDKAPKTDEAPLRQMMNELKEKWNTVCSKAVDRQRKLEEALLYCGQFKDALEALLDWLRKTEKVLAEDTPVHGDLDTVMALVEQHKAFEGDLESRALQMESVKRTGKELEEKANAADAAAIRSQLNELTSLWSRVNKLTERKTHRLEEALKEAEQLHKAVHTLLEWLSDAEMKLRYVFKPHIFFYDLLQ</sequence>
<dbReference type="SUPFAM" id="SSF46966">
    <property type="entry name" value="Spectrin repeat"/>
    <property type="match status" value="26"/>
</dbReference>
<dbReference type="PANTHER" id="PTHR23169:SF23">
    <property type="entry name" value="SHORT STOP, ISOFORM H"/>
    <property type="match status" value="1"/>
</dbReference>
<dbReference type="SUPFAM" id="SSF75399">
    <property type="entry name" value="Plakin repeat"/>
    <property type="match status" value="20"/>
</dbReference>
<evidence type="ECO:0000256" key="4">
    <source>
        <dbReference type="SAM" id="Coils"/>
    </source>
</evidence>
<dbReference type="STRING" id="121845.A0A3Q0J321"/>
<evidence type="ECO:0000256" key="1">
    <source>
        <dbReference type="ARBA" id="ARBA00022553"/>
    </source>
</evidence>
<dbReference type="Pfam" id="PF17902">
    <property type="entry name" value="SH3_10"/>
    <property type="match status" value="1"/>
</dbReference>
<feature type="compositionally biased region" description="Polar residues" evidence="5">
    <location>
        <begin position="1613"/>
        <end position="1626"/>
    </location>
</feature>
<dbReference type="InterPro" id="IPR036872">
    <property type="entry name" value="CH_dom_sf"/>
</dbReference>
<name>A0A3Q0J321_DIACI</name>
<dbReference type="GO" id="GO:0005737">
    <property type="term" value="C:cytoplasm"/>
    <property type="evidence" value="ECO:0007669"/>
    <property type="project" value="TreeGrafter"/>
</dbReference>
<evidence type="ECO:0000256" key="5">
    <source>
        <dbReference type="SAM" id="MobiDB-lite"/>
    </source>
</evidence>
<dbReference type="PROSITE" id="PS00019">
    <property type="entry name" value="ACTININ_1"/>
    <property type="match status" value="1"/>
</dbReference>
<dbReference type="FunFam" id="1.20.58.60:FF:000260">
    <property type="entry name" value="Kakapo"/>
    <property type="match status" value="1"/>
</dbReference>
<keyword evidence="3" id="KW-0009">Actin-binding</keyword>
<dbReference type="Proteomes" id="UP000079169">
    <property type="component" value="Unplaced"/>
</dbReference>
<dbReference type="Gene3D" id="2.30.30.40">
    <property type="entry name" value="SH3 Domains"/>
    <property type="match status" value="1"/>
</dbReference>
<dbReference type="InterPro" id="IPR041615">
    <property type="entry name" value="Desmoplakin_SH3"/>
</dbReference>
<dbReference type="GO" id="GO:0031122">
    <property type="term" value="P:cytoplasmic microtubule organization"/>
    <property type="evidence" value="ECO:0007669"/>
    <property type="project" value="TreeGrafter"/>
</dbReference>
<feature type="region of interest" description="Disordered" evidence="5">
    <location>
        <begin position="1606"/>
        <end position="1626"/>
    </location>
</feature>
<dbReference type="InterPro" id="IPR001589">
    <property type="entry name" value="Actinin_actin-bd_CS"/>
</dbReference>
<feature type="coiled-coil region" evidence="4">
    <location>
        <begin position="700"/>
        <end position="751"/>
    </location>
</feature>
<dbReference type="PANTHER" id="PTHR23169">
    <property type="entry name" value="ENVOPLAKIN"/>
    <property type="match status" value="1"/>
</dbReference>
<proteinExistence type="predicted"/>
<feature type="domain" description="Calponin-homology (CH)" evidence="6">
    <location>
        <begin position="39"/>
        <end position="167"/>
    </location>
</feature>
<feature type="coiled-coil region" evidence="4">
    <location>
        <begin position="5470"/>
        <end position="5504"/>
    </location>
</feature>
<dbReference type="RefSeq" id="XP_026681348.1">
    <property type="nucleotide sequence ID" value="XM_026825547.1"/>
</dbReference>
<dbReference type="Gene3D" id="1.20.58.60">
    <property type="match status" value="24"/>
</dbReference>
<evidence type="ECO:0000256" key="2">
    <source>
        <dbReference type="ARBA" id="ARBA00022737"/>
    </source>
</evidence>
<feature type="coiled-coil region" evidence="4">
    <location>
        <begin position="5912"/>
        <end position="5953"/>
    </location>
</feature>
<evidence type="ECO:0000256" key="3">
    <source>
        <dbReference type="ARBA" id="ARBA00023203"/>
    </source>
</evidence>
<feature type="coiled-coil region" evidence="4">
    <location>
        <begin position="6433"/>
        <end position="6493"/>
    </location>
</feature>